<feature type="transmembrane region" description="Helical" evidence="2">
    <location>
        <begin position="240"/>
        <end position="260"/>
    </location>
</feature>
<evidence type="ECO:0000259" key="3">
    <source>
        <dbReference type="SMART" id="SM00014"/>
    </source>
</evidence>
<organism evidence="4 5">
    <name type="scientific">Ceratodon purpureus</name>
    <name type="common">Fire moss</name>
    <name type="synonym">Dicranum purpureum</name>
    <dbReference type="NCBI Taxonomy" id="3225"/>
    <lineage>
        <taxon>Eukaryota</taxon>
        <taxon>Viridiplantae</taxon>
        <taxon>Streptophyta</taxon>
        <taxon>Embryophyta</taxon>
        <taxon>Bryophyta</taxon>
        <taxon>Bryophytina</taxon>
        <taxon>Bryopsida</taxon>
        <taxon>Dicranidae</taxon>
        <taxon>Pseudoditrichales</taxon>
        <taxon>Ditrichaceae</taxon>
        <taxon>Ceratodon</taxon>
    </lineage>
</organism>
<dbReference type="EMBL" id="CM026432">
    <property type="protein sequence ID" value="KAG0557114.1"/>
    <property type="molecule type" value="Genomic_DNA"/>
</dbReference>
<evidence type="ECO:0000313" key="4">
    <source>
        <dbReference type="EMBL" id="KAG0557111.1"/>
    </source>
</evidence>
<evidence type="ECO:0000256" key="2">
    <source>
        <dbReference type="SAM" id="Phobius"/>
    </source>
</evidence>
<keyword evidence="2" id="KW-0472">Membrane</keyword>
<keyword evidence="5" id="KW-1185">Reference proteome</keyword>
<dbReference type="AlphaFoldDB" id="A0A8T0GD17"/>
<evidence type="ECO:0000313" key="5">
    <source>
        <dbReference type="Proteomes" id="UP000822688"/>
    </source>
</evidence>
<gene>
    <name evidence="4" type="ORF">KC19_11G103100</name>
</gene>
<feature type="transmembrane region" description="Helical" evidence="2">
    <location>
        <begin position="166"/>
        <end position="189"/>
    </location>
</feature>
<dbReference type="Proteomes" id="UP000822688">
    <property type="component" value="Chromosome 11"/>
</dbReference>
<feature type="domain" description="Phosphatidic acid phosphatase type 2/haloperoxidase" evidence="3">
    <location>
        <begin position="111"/>
        <end position="259"/>
    </location>
</feature>
<dbReference type="InterPro" id="IPR036938">
    <property type="entry name" value="PAP2/HPO_sf"/>
</dbReference>
<keyword evidence="2" id="KW-0812">Transmembrane</keyword>
<dbReference type="PANTHER" id="PTHR14969">
    <property type="entry name" value="SPHINGOSINE-1-PHOSPHATE PHOSPHOHYDROLASE"/>
    <property type="match status" value="1"/>
</dbReference>
<feature type="transmembrane region" description="Helical" evidence="2">
    <location>
        <begin position="209"/>
        <end position="228"/>
    </location>
</feature>
<accession>A0A8T0GD17</accession>
<dbReference type="EMBL" id="CM026432">
    <property type="protein sequence ID" value="KAG0557111.1"/>
    <property type="molecule type" value="Genomic_DNA"/>
</dbReference>
<comment type="caution">
    <text evidence="4">The sequence shown here is derived from an EMBL/GenBank/DDBJ whole genome shotgun (WGS) entry which is preliminary data.</text>
</comment>
<dbReference type="PANTHER" id="PTHR14969:SF13">
    <property type="entry name" value="AT30094P"/>
    <property type="match status" value="1"/>
</dbReference>
<dbReference type="GO" id="GO:0042392">
    <property type="term" value="F:sphingosine-1-phosphate phosphatase activity"/>
    <property type="evidence" value="ECO:0007669"/>
    <property type="project" value="TreeGrafter"/>
</dbReference>
<dbReference type="EMBL" id="CM026432">
    <property type="protein sequence ID" value="KAG0557112.1"/>
    <property type="molecule type" value="Genomic_DNA"/>
</dbReference>
<name>A0A8T0GD17_CERPU</name>
<reference evidence="4 5" key="1">
    <citation type="submission" date="2020-06" db="EMBL/GenBank/DDBJ databases">
        <title>WGS assembly of Ceratodon purpureus strain R40.</title>
        <authorList>
            <person name="Carey S.B."/>
            <person name="Jenkins J."/>
            <person name="Shu S."/>
            <person name="Lovell J.T."/>
            <person name="Sreedasyam A."/>
            <person name="Maumus F."/>
            <person name="Tiley G.P."/>
            <person name="Fernandez-Pozo N."/>
            <person name="Barry K."/>
            <person name="Chen C."/>
            <person name="Wang M."/>
            <person name="Lipzen A."/>
            <person name="Daum C."/>
            <person name="Saski C.A."/>
            <person name="Payton A.C."/>
            <person name="Mcbreen J.C."/>
            <person name="Conrad R.E."/>
            <person name="Kollar L.M."/>
            <person name="Olsson S."/>
            <person name="Huttunen S."/>
            <person name="Landis J.B."/>
            <person name="Wickett N.J."/>
            <person name="Johnson M.G."/>
            <person name="Rensing S.A."/>
            <person name="Grimwood J."/>
            <person name="Schmutz J."/>
            <person name="Mcdaniel S.F."/>
        </authorList>
    </citation>
    <scope>NUCLEOTIDE SEQUENCE [LARGE SCALE GENOMIC DNA]</scope>
    <source>
        <strain evidence="4 5">R40</strain>
    </source>
</reference>
<dbReference type="Gene3D" id="1.20.144.10">
    <property type="entry name" value="Phosphatidic acid phosphatase type 2/haloperoxidase"/>
    <property type="match status" value="1"/>
</dbReference>
<dbReference type="Pfam" id="PF01569">
    <property type="entry name" value="PAP2"/>
    <property type="match status" value="1"/>
</dbReference>
<dbReference type="SUPFAM" id="SSF48317">
    <property type="entry name" value="Acid phosphatase/Vanadium-dependent haloperoxidase"/>
    <property type="match status" value="1"/>
</dbReference>
<feature type="transmembrane region" description="Helical" evidence="2">
    <location>
        <begin position="114"/>
        <end position="136"/>
    </location>
</feature>
<feature type="transmembrane region" description="Helical" evidence="2">
    <location>
        <begin position="83"/>
        <end position="102"/>
    </location>
</feature>
<sequence length="313" mass="35530">MTGEPDKGPISYEEPDPISPRDQPRVSSIIHTPVAGEADIPGPAAASHGAPAFITKLVALDRHYSKWVHENCLTDFTYICLRFFEFSGDGFFWLPVAIAFWLSPSVGSPGTRLFALNLFVCLLFDLLVVGSIKSAVRRKRPHYNRGHFVVVSVDSWSFPSGHSTRAVMIVTLIWLYSPLWRTMITSYWYPNLVLNYKENYFMAHYVLPYVENHLLTIAYFVLTSWMLATACSRVVLGRHYISDVVGGIIIGVLEALVAHFCLHVPLKVSELQHAYLLARFGLDEEFFWRFFPGGWFSTKHHFGDVNQAEQGIR</sequence>
<evidence type="ECO:0000256" key="1">
    <source>
        <dbReference type="SAM" id="MobiDB-lite"/>
    </source>
</evidence>
<feature type="region of interest" description="Disordered" evidence="1">
    <location>
        <begin position="1"/>
        <end position="24"/>
    </location>
</feature>
<dbReference type="InterPro" id="IPR000326">
    <property type="entry name" value="PAP2/HPO"/>
</dbReference>
<dbReference type="SMART" id="SM00014">
    <property type="entry name" value="acidPPc"/>
    <property type="match status" value="1"/>
</dbReference>
<keyword evidence="2" id="KW-1133">Transmembrane helix</keyword>
<protein>
    <recommendedName>
        <fullName evidence="3">Phosphatidic acid phosphatase type 2/haloperoxidase domain-containing protein</fullName>
    </recommendedName>
</protein>
<proteinExistence type="predicted"/>